<reference evidence="12" key="1">
    <citation type="submission" date="2025-08" db="UniProtKB">
        <authorList>
            <consortium name="RefSeq"/>
        </authorList>
    </citation>
    <scope>IDENTIFICATION</scope>
</reference>
<dbReference type="InterPro" id="IPR032675">
    <property type="entry name" value="LRR_dom_sf"/>
</dbReference>
<keyword evidence="5" id="KW-0812">Transmembrane</keyword>
<dbReference type="InterPro" id="IPR001611">
    <property type="entry name" value="Leu-rich_rpt"/>
</dbReference>
<name>A0A8N4FD04_ELAGV</name>
<sequence>MSLEVLVLSGNSLEGPIPIELCKLQPLHVLDLSQNNLSGSMPFCFGKMHFRKADSMDEDLSEVVAFGIQSPLDSGVDVFLYDIVTVDIITKGNLYAYSTHHLLLMSGIDLSANKLTESILPEIGNLDELVQLNLSYNQLIGPIPETFSKLNQIESLDISHNQLSGTIPRQLTQLRGCLVGGSGG</sequence>
<dbReference type="RefSeq" id="XP_029123876.1">
    <property type="nucleotide sequence ID" value="XM_029268043.1"/>
</dbReference>
<evidence type="ECO:0000256" key="3">
    <source>
        <dbReference type="ARBA" id="ARBA00022475"/>
    </source>
</evidence>
<evidence type="ECO:0000313" key="11">
    <source>
        <dbReference type="Proteomes" id="UP000504607"/>
    </source>
</evidence>
<organism evidence="11 12">
    <name type="scientific">Elaeis guineensis var. tenera</name>
    <name type="common">Oil palm</name>
    <dbReference type="NCBI Taxonomy" id="51953"/>
    <lineage>
        <taxon>Eukaryota</taxon>
        <taxon>Viridiplantae</taxon>
        <taxon>Streptophyta</taxon>
        <taxon>Embryophyta</taxon>
        <taxon>Tracheophyta</taxon>
        <taxon>Spermatophyta</taxon>
        <taxon>Magnoliopsida</taxon>
        <taxon>Liliopsida</taxon>
        <taxon>Arecaceae</taxon>
        <taxon>Arecoideae</taxon>
        <taxon>Cocoseae</taxon>
        <taxon>Elaeidinae</taxon>
        <taxon>Elaeis</taxon>
    </lineage>
</organism>
<keyword evidence="8" id="KW-1133">Transmembrane helix</keyword>
<dbReference type="Pfam" id="PF00560">
    <property type="entry name" value="LRR_1"/>
    <property type="match status" value="5"/>
</dbReference>
<keyword evidence="6" id="KW-0732">Signal</keyword>
<evidence type="ECO:0000256" key="2">
    <source>
        <dbReference type="ARBA" id="ARBA00009592"/>
    </source>
</evidence>
<dbReference type="GO" id="GO:0012505">
    <property type="term" value="C:endomembrane system"/>
    <property type="evidence" value="ECO:0007669"/>
    <property type="project" value="UniProtKB-SubCell"/>
</dbReference>
<evidence type="ECO:0000256" key="10">
    <source>
        <dbReference type="ARBA" id="ARBA00037847"/>
    </source>
</evidence>
<keyword evidence="9" id="KW-0472">Membrane</keyword>
<evidence type="ECO:0000256" key="9">
    <source>
        <dbReference type="ARBA" id="ARBA00023136"/>
    </source>
</evidence>
<evidence type="ECO:0000256" key="5">
    <source>
        <dbReference type="ARBA" id="ARBA00022692"/>
    </source>
</evidence>
<protein>
    <submittedName>
        <fullName evidence="12">Receptor-like protein 9a</fullName>
    </submittedName>
</protein>
<dbReference type="PANTHER" id="PTHR48062">
    <property type="entry name" value="RECEPTOR-LIKE PROTEIN 14"/>
    <property type="match status" value="1"/>
</dbReference>
<evidence type="ECO:0000313" key="12">
    <source>
        <dbReference type="RefSeq" id="XP_029123876.1"/>
    </source>
</evidence>
<accession>A0A8N4FD04</accession>
<keyword evidence="11" id="KW-1185">Reference proteome</keyword>
<evidence type="ECO:0000256" key="1">
    <source>
        <dbReference type="ARBA" id="ARBA00004236"/>
    </source>
</evidence>
<dbReference type="InterPro" id="IPR051502">
    <property type="entry name" value="RLP_Defense_Trigger"/>
</dbReference>
<comment type="subcellular location">
    <subcellularLocation>
        <location evidence="1">Cell membrane</location>
    </subcellularLocation>
    <subcellularLocation>
        <location evidence="10">Endomembrane system</location>
        <topology evidence="10">Single-pass membrane protein</topology>
    </subcellularLocation>
</comment>
<dbReference type="AlphaFoldDB" id="A0A8N4FD04"/>
<keyword evidence="3" id="KW-1003">Cell membrane</keyword>
<evidence type="ECO:0000256" key="6">
    <source>
        <dbReference type="ARBA" id="ARBA00022729"/>
    </source>
</evidence>
<dbReference type="OrthoDB" id="4691307at2759"/>
<dbReference type="GO" id="GO:0005886">
    <property type="term" value="C:plasma membrane"/>
    <property type="evidence" value="ECO:0007669"/>
    <property type="project" value="UniProtKB-SubCell"/>
</dbReference>
<dbReference type="SUPFAM" id="SSF52047">
    <property type="entry name" value="RNI-like"/>
    <property type="match status" value="1"/>
</dbReference>
<dbReference type="PRINTS" id="PR00019">
    <property type="entry name" value="LEURICHRPT"/>
</dbReference>
<dbReference type="Proteomes" id="UP000504607">
    <property type="component" value="Chromosome 13"/>
</dbReference>
<dbReference type="PANTHER" id="PTHR48062:SF52">
    <property type="entry name" value="RECEPTOR-LIKE PROTEIN 8-RELATED"/>
    <property type="match status" value="1"/>
</dbReference>
<keyword evidence="4" id="KW-0433">Leucine-rich repeat</keyword>
<keyword evidence="7" id="KW-0677">Repeat</keyword>
<proteinExistence type="inferred from homology"/>
<evidence type="ECO:0000256" key="4">
    <source>
        <dbReference type="ARBA" id="ARBA00022614"/>
    </source>
</evidence>
<gene>
    <name evidence="12" type="primary">LOC105056348</name>
</gene>
<evidence type="ECO:0000256" key="7">
    <source>
        <dbReference type="ARBA" id="ARBA00022737"/>
    </source>
</evidence>
<comment type="similarity">
    <text evidence="2">Belongs to the RLP family.</text>
</comment>
<evidence type="ECO:0000256" key="8">
    <source>
        <dbReference type="ARBA" id="ARBA00022989"/>
    </source>
</evidence>
<dbReference type="Gene3D" id="3.80.10.10">
    <property type="entry name" value="Ribonuclease Inhibitor"/>
    <property type="match status" value="1"/>
</dbReference>